<dbReference type="PROSITE" id="PS51257">
    <property type="entry name" value="PROKAR_LIPOPROTEIN"/>
    <property type="match status" value="1"/>
</dbReference>
<dbReference type="RefSeq" id="WP_208918430.1">
    <property type="nucleotide sequence ID" value="NZ_LT840184.1"/>
</dbReference>
<evidence type="ECO:0000256" key="1">
    <source>
        <dbReference type="SAM" id="SignalP"/>
    </source>
</evidence>
<protein>
    <recommendedName>
        <fullName evidence="4">Lipoprotein</fullName>
    </recommendedName>
</protein>
<keyword evidence="1" id="KW-0732">Signal</keyword>
<feature type="signal peptide" evidence="1">
    <location>
        <begin position="1"/>
        <end position="16"/>
    </location>
</feature>
<organism evidence="2 3">
    <name type="scientific">Paenibacillus uliginis N3/975</name>
    <dbReference type="NCBI Taxonomy" id="1313296"/>
    <lineage>
        <taxon>Bacteria</taxon>
        <taxon>Bacillati</taxon>
        <taxon>Bacillota</taxon>
        <taxon>Bacilli</taxon>
        <taxon>Bacillales</taxon>
        <taxon>Paenibacillaceae</taxon>
        <taxon>Paenibacillus</taxon>
    </lineage>
</organism>
<name>A0A1X7H1E5_9BACL</name>
<evidence type="ECO:0000313" key="3">
    <source>
        <dbReference type="Proteomes" id="UP000192940"/>
    </source>
</evidence>
<sequence length="276" mass="31444">MNKVLLLMFMSLFIIAGCNSNSDNQVTVELDEQSMLISGLDFTISGQVKGLKQNYFFYQIEDGHGFLSEGKIDVQKNGTFKTSLAIKSPTNEFGELTFYSDANGNGVFDVELDTEQRLVSCELTFHKSIVIPLSTNEEMNESQKEDTEIVTTLYTINLNDYKNRNVSEIPFYSLGKIEYITEKTVKSFQEGHHPWLGHAETFISIKASNLVPPAYKKDNEIKKEFIQIKKQTDNRAVATIKFDDNFFYEVTAESSEMTGGIFFITNIELHMHIKEK</sequence>
<proteinExistence type="predicted"/>
<evidence type="ECO:0000313" key="2">
    <source>
        <dbReference type="EMBL" id="SMF77935.1"/>
    </source>
</evidence>
<dbReference type="Proteomes" id="UP000192940">
    <property type="component" value="Chromosome I"/>
</dbReference>
<dbReference type="AlphaFoldDB" id="A0A1X7H1E5"/>
<reference evidence="2 3" key="1">
    <citation type="submission" date="2017-04" db="EMBL/GenBank/DDBJ databases">
        <authorList>
            <person name="Afonso C.L."/>
            <person name="Miller P.J."/>
            <person name="Scott M.A."/>
            <person name="Spackman E."/>
            <person name="Goraichik I."/>
            <person name="Dimitrov K.M."/>
            <person name="Suarez D.L."/>
            <person name="Swayne D.E."/>
        </authorList>
    </citation>
    <scope>NUCLEOTIDE SEQUENCE [LARGE SCALE GENOMIC DNA]</scope>
    <source>
        <strain evidence="2 3">N3/975</strain>
    </source>
</reference>
<accession>A0A1X7H1E5</accession>
<feature type="chain" id="PRO_5038369678" description="Lipoprotein" evidence="1">
    <location>
        <begin position="17"/>
        <end position="276"/>
    </location>
</feature>
<evidence type="ECO:0008006" key="4">
    <source>
        <dbReference type="Google" id="ProtNLM"/>
    </source>
</evidence>
<gene>
    <name evidence="2" type="ORF">SAMN05661091_1505</name>
</gene>
<keyword evidence="3" id="KW-1185">Reference proteome</keyword>
<dbReference type="EMBL" id="LT840184">
    <property type="protein sequence ID" value="SMF77935.1"/>
    <property type="molecule type" value="Genomic_DNA"/>
</dbReference>